<dbReference type="PANTHER" id="PTHR28208:SF3">
    <property type="entry name" value="PHOSPHATIDATE PHOSPHATASE APP1"/>
    <property type="match status" value="1"/>
</dbReference>
<proteinExistence type="predicted"/>
<dbReference type="Pfam" id="PF09949">
    <property type="entry name" value="APP1_cat"/>
    <property type="match status" value="1"/>
</dbReference>
<evidence type="ECO:0000313" key="4">
    <source>
        <dbReference type="Proteomes" id="UP000596938"/>
    </source>
</evidence>
<dbReference type="InterPro" id="IPR019236">
    <property type="entry name" value="APP1_cat"/>
</dbReference>
<evidence type="ECO:0000256" key="1">
    <source>
        <dbReference type="SAM" id="MobiDB-lite"/>
    </source>
</evidence>
<comment type="caution">
    <text evidence="3">The sequence shown here is derived from an EMBL/GenBank/DDBJ whole genome shotgun (WGS) entry which is preliminary data.</text>
</comment>
<dbReference type="InterPro" id="IPR052935">
    <property type="entry name" value="Mg2+_PAP"/>
</dbReference>
<gene>
    <name evidence="3" type="ORF">GCM10011577_34820</name>
</gene>
<organism evidence="3 4">
    <name type="scientific">Pseudarthrobacter polychromogenes</name>
    <dbReference type="NCBI Taxonomy" id="1676"/>
    <lineage>
        <taxon>Bacteria</taxon>
        <taxon>Bacillati</taxon>
        <taxon>Actinomycetota</taxon>
        <taxon>Actinomycetes</taxon>
        <taxon>Micrococcales</taxon>
        <taxon>Micrococcaceae</taxon>
        <taxon>Pseudarthrobacter</taxon>
    </lineage>
</organism>
<feature type="region of interest" description="Disordered" evidence="1">
    <location>
        <begin position="23"/>
        <end position="47"/>
    </location>
</feature>
<dbReference type="PANTHER" id="PTHR28208">
    <property type="entry name" value="PHOSPHATIDATE PHOSPHATASE APP1"/>
    <property type="match status" value="1"/>
</dbReference>
<protein>
    <recommendedName>
        <fullName evidence="2">Phosphatidate phosphatase APP1 catalytic domain-containing protein</fullName>
    </recommendedName>
</protein>
<dbReference type="Proteomes" id="UP000596938">
    <property type="component" value="Unassembled WGS sequence"/>
</dbReference>
<dbReference type="EMBL" id="BMKU01000013">
    <property type="protein sequence ID" value="GGH07389.1"/>
    <property type="molecule type" value="Genomic_DNA"/>
</dbReference>
<evidence type="ECO:0000259" key="2">
    <source>
        <dbReference type="Pfam" id="PF09949"/>
    </source>
</evidence>
<reference evidence="4" key="1">
    <citation type="journal article" date="2019" name="Int. J. Syst. Evol. Microbiol.">
        <title>The Global Catalogue of Microorganisms (GCM) 10K type strain sequencing project: providing services to taxonomists for standard genome sequencing and annotation.</title>
        <authorList>
            <consortium name="The Broad Institute Genomics Platform"/>
            <consortium name="The Broad Institute Genome Sequencing Center for Infectious Disease"/>
            <person name="Wu L."/>
            <person name="Ma J."/>
        </authorList>
    </citation>
    <scope>NUCLEOTIDE SEQUENCE [LARGE SCALE GENOMIC DNA]</scope>
    <source>
        <strain evidence="4">CGMCC 1.1927</strain>
    </source>
</reference>
<keyword evidence="4" id="KW-1185">Reference proteome</keyword>
<accession>A0ABQ1XZT1</accession>
<feature type="compositionally biased region" description="Low complexity" evidence="1">
    <location>
        <begin position="25"/>
        <end position="40"/>
    </location>
</feature>
<sequence length="389" mass="42705">MTSRKNGKVQGSYAWFSLWQSGSMDTAPQTPPQNAATAPDPDGKSQLSGNTVFKLAHRISDGVNGVRIQLAKRWKFVPQTIAYQGYGSTSLVRVLGRVLLTQKPMPGSKAEHAAQNGNQNVRGWRAFTSVPLQFTDVEITIGDVVTHVRADRGGLIDTEVSVQLEPGWHTAVLRAEGTEPVEARIRVIAPDVKFGIVSDIDDTVMVTALPRPFLALWNTFVLSERARMATPGMAVLLDRLTVEHPDAPVIYLSTGPWNAAPTLARFLTRNMYPSGALLLTDWGLTQDRWFRSGQDHKHRNLKRLAKEFPDMQWLLIGDNGQHDEAIYSGFSQEHPDKVAAIAIRQLSVSESVFAGGHSEDGDHTASQVPWIYSPDGAGIAKQLTALDLL</sequence>
<feature type="domain" description="Phosphatidate phosphatase APP1 catalytic" evidence="2">
    <location>
        <begin position="194"/>
        <end position="345"/>
    </location>
</feature>
<evidence type="ECO:0000313" key="3">
    <source>
        <dbReference type="EMBL" id="GGH07389.1"/>
    </source>
</evidence>
<name>A0ABQ1XZT1_9MICC</name>